<proteinExistence type="predicted"/>
<name>A0ABR2CBQ0_9ROSI</name>
<dbReference type="EMBL" id="JBBPBM010000060">
    <property type="protein sequence ID" value="KAK8516239.1"/>
    <property type="molecule type" value="Genomic_DNA"/>
</dbReference>
<protein>
    <submittedName>
        <fullName evidence="1">Uncharacterized protein</fullName>
    </submittedName>
</protein>
<gene>
    <name evidence="1" type="ORF">V6N12_013645</name>
</gene>
<evidence type="ECO:0000313" key="1">
    <source>
        <dbReference type="EMBL" id="KAK8516239.1"/>
    </source>
</evidence>
<sequence length="84" mass="9660">MLNVGMDMVNEIHCGDVQEPTDFEKSRSLEVEGETSVGKRKLEVTPEVEFLNVRFISEAITYEIMLDYILEYVIRCCYSVSLFG</sequence>
<keyword evidence="2" id="KW-1185">Reference proteome</keyword>
<evidence type="ECO:0000313" key="2">
    <source>
        <dbReference type="Proteomes" id="UP001472677"/>
    </source>
</evidence>
<organism evidence="1 2">
    <name type="scientific">Hibiscus sabdariffa</name>
    <name type="common">roselle</name>
    <dbReference type="NCBI Taxonomy" id="183260"/>
    <lineage>
        <taxon>Eukaryota</taxon>
        <taxon>Viridiplantae</taxon>
        <taxon>Streptophyta</taxon>
        <taxon>Embryophyta</taxon>
        <taxon>Tracheophyta</taxon>
        <taxon>Spermatophyta</taxon>
        <taxon>Magnoliopsida</taxon>
        <taxon>eudicotyledons</taxon>
        <taxon>Gunneridae</taxon>
        <taxon>Pentapetalae</taxon>
        <taxon>rosids</taxon>
        <taxon>malvids</taxon>
        <taxon>Malvales</taxon>
        <taxon>Malvaceae</taxon>
        <taxon>Malvoideae</taxon>
        <taxon>Hibiscus</taxon>
    </lineage>
</organism>
<comment type="caution">
    <text evidence="1">The sequence shown here is derived from an EMBL/GenBank/DDBJ whole genome shotgun (WGS) entry which is preliminary data.</text>
</comment>
<accession>A0ABR2CBQ0</accession>
<dbReference type="Proteomes" id="UP001472677">
    <property type="component" value="Unassembled WGS sequence"/>
</dbReference>
<reference evidence="1 2" key="1">
    <citation type="journal article" date="2024" name="G3 (Bethesda)">
        <title>Genome assembly of Hibiscus sabdariffa L. provides insights into metabolisms of medicinal natural products.</title>
        <authorList>
            <person name="Kim T."/>
        </authorList>
    </citation>
    <scope>NUCLEOTIDE SEQUENCE [LARGE SCALE GENOMIC DNA]</scope>
    <source>
        <strain evidence="1">TK-2024</strain>
        <tissue evidence="1">Old leaves</tissue>
    </source>
</reference>